<name>A0A9P3LCJ8_9APHY</name>
<gene>
    <name evidence="3" type="ORF">PsYK624_050350</name>
</gene>
<keyword evidence="2" id="KW-1133">Transmembrane helix</keyword>
<feature type="transmembrane region" description="Helical" evidence="2">
    <location>
        <begin position="47"/>
        <end position="74"/>
    </location>
</feature>
<keyword evidence="2" id="KW-0472">Membrane</keyword>
<accession>A0A9P3LCJ8</accession>
<evidence type="ECO:0000313" key="4">
    <source>
        <dbReference type="Proteomes" id="UP000703269"/>
    </source>
</evidence>
<reference evidence="3 4" key="1">
    <citation type="submission" date="2021-08" db="EMBL/GenBank/DDBJ databases">
        <title>Draft Genome Sequence of Phanerochaete sordida strain YK-624.</title>
        <authorList>
            <person name="Mori T."/>
            <person name="Dohra H."/>
            <person name="Suzuki T."/>
            <person name="Kawagishi H."/>
            <person name="Hirai H."/>
        </authorList>
    </citation>
    <scope>NUCLEOTIDE SEQUENCE [LARGE SCALE GENOMIC DNA]</scope>
    <source>
        <strain evidence="3 4">YK-624</strain>
    </source>
</reference>
<dbReference type="OrthoDB" id="2799400at2759"/>
<evidence type="ECO:0008006" key="5">
    <source>
        <dbReference type="Google" id="ProtNLM"/>
    </source>
</evidence>
<comment type="caution">
    <text evidence="3">The sequence shown here is derived from an EMBL/GenBank/DDBJ whole genome shotgun (WGS) entry which is preliminary data.</text>
</comment>
<keyword evidence="4" id="KW-1185">Reference proteome</keyword>
<sequence length="90" mass="9635">MTTSADDQQASRTPSTGSEKDVTVAVTPVAQAHTAPPSGMRSKGVRFWLIFLAICVSLFLSALEFTAVSTALPIQRRRLGSARRSVCLRG</sequence>
<dbReference type="EMBL" id="BPQB01000011">
    <property type="protein sequence ID" value="GJE88947.1"/>
    <property type="molecule type" value="Genomic_DNA"/>
</dbReference>
<evidence type="ECO:0000256" key="2">
    <source>
        <dbReference type="SAM" id="Phobius"/>
    </source>
</evidence>
<feature type="region of interest" description="Disordered" evidence="1">
    <location>
        <begin position="1"/>
        <end position="23"/>
    </location>
</feature>
<keyword evidence="2" id="KW-0812">Transmembrane</keyword>
<dbReference type="AlphaFoldDB" id="A0A9P3LCJ8"/>
<feature type="compositionally biased region" description="Polar residues" evidence="1">
    <location>
        <begin position="1"/>
        <end position="17"/>
    </location>
</feature>
<evidence type="ECO:0000256" key="1">
    <source>
        <dbReference type="SAM" id="MobiDB-lite"/>
    </source>
</evidence>
<organism evidence="3 4">
    <name type="scientific">Phanerochaete sordida</name>
    <dbReference type="NCBI Taxonomy" id="48140"/>
    <lineage>
        <taxon>Eukaryota</taxon>
        <taxon>Fungi</taxon>
        <taxon>Dikarya</taxon>
        <taxon>Basidiomycota</taxon>
        <taxon>Agaricomycotina</taxon>
        <taxon>Agaricomycetes</taxon>
        <taxon>Polyporales</taxon>
        <taxon>Phanerochaetaceae</taxon>
        <taxon>Phanerochaete</taxon>
    </lineage>
</organism>
<dbReference type="Proteomes" id="UP000703269">
    <property type="component" value="Unassembled WGS sequence"/>
</dbReference>
<evidence type="ECO:0000313" key="3">
    <source>
        <dbReference type="EMBL" id="GJE88947.1"/>
    </source>
</evidence>
<proteinExistence type="predicted"/>
<protein>
    <recommendedName>
        <fullName evidence="5">Major facilitator superfamily (MFS) profile domain-containing protein</fullName>
    </recommendedName>
</protein>